<dbReference type="PROSITE" id="PS51257">
    <property type="entry name" value="PROKAR_LIPOPROTEIN"/>
    <property type="match status" value="1"/>
</dbReference>
<keyword evidence="2 3" id="KW-0732">Signal</keyword>
<comment type="caution">
    <text evidence="5">The sequence shown here is derived from an EMBL/GenBank/DDBJ whole genome shotgun (WGS) entry which is preliminary data.</text>
</comment>
<evidence type="ECO:0000256" key="1">
    <source>
        <dbReference type="ARBA" id="ARBA00010333"/>
    </source>
</evidence>
<sequence>MNHHAFKLVIFLVLLGWHYAAFACQQKVRVGINEGWPPYVIKQPDKFIGVDVDIIKNILSAANYCVSFVELPSSSRAFEQLKKGTIDMLFAASYTKQRADFATFTEAYREEVMRLYAHRDSDVVKATIEHILINKGTIGINLGSFYGASFSQLVARFPAQIAELPLAKQRFDLLNKQRLDYVVEDELSGRYFLKQRHYVHLLETAQVVHRNPVYFMFRQGYVSSQQLQVINQAINANKEITQDLLSQYQQYL</sequence>
<dbReference type="Proteomes" id="UP000615755">
    <property type="component" value="Unassembled WGS sequence"/>
</dbReference>
<dbReference type="SMART" id="SM00062">
    <property type="entry name" value="PBPb"/>
    <property type="match status" value="1"/>
</dbReference>
<evidence type="ECO:0000256" key="3">
    <source>
        <dbReference type="SAM" id="SignalP"/>
    </source>
</evidence>
<dbReference type="PANTHER" id="PTHR35936">
    <property type="entry name" value="MEMBRANE-BOUND LYTIC MUREIN TRANSGLYCOSYLASE F"/>
    <property type="match status" value="1"/>
</dbReference>
<evidence type="ECO:0000313" key="6">
    <source>
        <dbReference type="Proteomes" id="UP000615755"/>
    </source>
</evidence>
<evidence type="ECO:0000313" key="5">
    <source>
        <dbReference type="EMBL" id="MBE0369917.1"/>
    </source>
</evidence>
<dbReference type="SUPFAM" id="SSF53850">
    <property type="entry name" value="Periplasmic binding protein-like II"/>
    <property type="match status" value="1"/>
</dbReference>
<proteinExistence type="inferred from homology"/>
<dbReference type="EMBL" id="AQGV01000014">
    <property type="protein sequence ID" value="MBE0369917.1"/>
    <property type="molecule type" value="Genomic_DNA"/>
</dbReference>
<feature type="domain" description="Solute-binding protein family 3/N-terminal" evidence="4">
    <location>
        <begin position="27"/>
        <end position="252"/>
    </location>
</feature>
<dbReference type="Gene3D" id="3.40.190.10">
    <property type="entry name" value="Periplasmic binding protein-like II"/>
    <property type="match status" value="2"/>
</dbReference>
<accession>A0ABR9EGR7</accession>
<comment type="similarity">
    <text evidence="1">Belongs to the bacterial solute-binding protein 3 family.</text>
</comment>
<evidence type="ECO:0000256" key="2">
    <source>
        <dbReference type="ARBA" id="ARBA00022729"/>
    </source>
</evidence>
<evidence type="ECO:0000259" key="4">
    <source>
        <dbReference type="SMART" id="SM00062"/>
    </source>
</evidence>
<keyword evidence="6" id="KW-1185">Reference proteome</keyword>
<organism evidence="5 6">
    <name type="scientific">Pseudoalteromonas aurantia 208</name>
    <dbReference type="NCBI Taxonomy" id="1314867"/>
    <lineage>
        <taxon>Bacteria</taxon>
        <taxon>Pseudomonadati</taxon>
        <taxon>Pseudomonadota</taxon>
        <taxon>Gammaproteobacteria</taxon>
        <taxon>Alteromonadales</taxon>
        <taxon>Pseudoalteromonadaceae</taxon>
        <taxon>Pseudoalteromonas</taxon>
    </lineage>
</organism>
<dbReference type="InterPro" id="IPR001638">
    <property type="entry name" value="Solute-binding_3/MltF_N"/>
</dbReference>
<dbReference type="PANTHER" id="PTHR35936:SF19">
    <property type="entry name" value="AMINO-ACID-BINDING PROTEIN YXEM-RELATED"/>
    <property type="match status" value="1"/>
</dbReference>
<feature type="signal peptide" evidence="3">
    <location>
        <begin position="1"/>
        <end position="23"/>
    </location>
</feature>
<dbReference type="Pfam" id="PF00497">
    <property type="entry name" value="SBP_bac_3"/>
    <property type="match status" value="1"/>
</dbReference>
<protein>
    <recommendedName>
        <fullName evidence="4">Solute-binding protein family 3/N-terminal domain-containing protein</fullName>
    </recommendedName>
</protein>
<feature type="chain" id="PRO_5046423135" description="Solute-binding protein family 3/N-terminal domain-containing protein" evidence="3">
    <location>
        <begin position="24"/>
        <end position="252"/>
    </location>
</feature>
<name>A0ABR9EGR7_9GAMM</name>
<reference evidence="5 6" key="1">
    <citation type="submission" date="2015-03" db="EMBL/GenBank/DDBJ databases">
        <title>Genome sequence of Pseudoalteromonas aurantia.</title>
        <authorList>
            <person name="Xie B.-B."/>
            <person name="Rong J.-C."/>
            <person name="Qin Q.-L."/>
            <person name="Zhang Y.-Z."/>
        </authorList>
    </citation>
    <scope>NUCLEOTIDE SEQUENCE [LARGE SCALE GENOMIC DNA]</scope>
    <source>
        <strain evidence="5 6">208</strain>
    </source>
</reference>
<gene>
    <name evidence="5" type="ORF">PAUR_a4519</name>
</gene>